<dbReference type="Pfam" id="PF19239">
    <property type="entry name" value="GIY_YIG_domain"/>
    <property type="match status" value="1"/>
</dbReference>
<dbReference type="GO" id="GO:0003677">
    <property type="term" value="F:DNA binding"/>
    <property type="evidence" value="ECO:0007669"/>
    <property type="project" value="InterPro"/>
</dbReference>
<dbReference type="InParanoid" id="A0A200QLQ3"/>
<sequence>MGASEFSSSTRLKREASTAAPATGQWIPSVRVFKTDQWRRGALPILIGHSDWENYFLGKEGIDRYRIHNLPLKCSCPGLYELGIASSRTNLGRDVRKLDQDRIIVVYLGQADNVRTRLQHYGRAGSHLDHGRSFGHLNADNSLVSLRGPGLFREIFSRGFPLVFRWAPMENKKEAEKTEAQLLGIFDYAWNNVGNGVRRPNDILLKLDKITSSTNQFPSITRKLQQWLLEQPFVGKESGIRIKASSPTKSDTSSDRVNYDFRSRIFKFGRTQPRLISEKCGVKEENAIICGVSLGDGSVCKRKPIQGRKRCEEHKGKRINGFISRPVNEDISVVCGVNLGDGSVCLEVPVHGRKRCELHKGMRISTSNIFPDKERRVSSSNTFFPDRKSQIEENTTVCGVFLSDGSVCKNRPIEGRKRCGEHKGQRVNESIFRSKTEEKSVICGVGLGNGSVCMKVPVHGRKRCELHKGRRVSQ</sequence>
<accession>A0A200QLQ3</accession>
<dbReference type="InterPro" id="IPR038909">
    <property type="entry name" value="Effector_transcript"/>
</dbReference>
<dbReference type="GO" id="GO:0006355">
    <property type="term" value="P:regulation of DNA-templated transcription"/>
    <property type="evidence" value="ECO:0007669"/>
    <property type="project" value="InterPro"/>
</dbReference>
<dbReference type="STRING" id="56857.A0A200QLQ3"/>
<dbReference type="EMBL" id="MVGT01001698">
    <property type="protein sequence ID" value="OVA11351.1"/>
    <property type="molecule type" value="Genomic_DNA"/>
</dbReference>
<dbReference type="PANTHER" id="PTHR35133">
    <property type="entry name" value="PROTEIN EFFECTOR OF TRANSCRIPTION 2-RELATED"/>
    <property type="match status" value="1"/>
</dbReference>
<evidence type="ECO:0008006" key="3">
    <source>
        <dbReference type="Google" id="ProtNLM"/>
    </source>
</evidence>
<gene>
    <name evidence="1" type="ORF">BVC80_9005g26</name>
</gene>
<dbReference type="FunCoup" id="A0A200QLQ3">
    <property type="interactions" value="453"/>
</dbReference>
<evidence type="ECO:0000313" key="2">
    <source>
        <dbReference type="Proteomes" id="UP000195402"/>
    </source>
</evidence>
<comment type="caution">
    <text evidence="1">The sequence shown here is derived from an EMBL/GenBank/DDBJ whole genome shotgun (WGS) entry which is preliminary data.</text>
</comment>
<evidence type="ECO:0000313" key="1">
    <source>
        <dbReference type="EMBL" id="OVA11351.1"/>
    </source>
</evidence>
<proteinExistence type="predicted"/>
<dbReference type="OrthoDB" id="1922121at2759"/>
<dbReference type="OMA" id="EDYNICG"/>
<dbReference type="PANTHER" id="PTHR35133:SF1">
    <property type="entry name" value="PROTEIN EFFECTOR OF TRANSCRIPTION 2-RELATED"/>
    <property type="match status" value="1"/>
</dbReference>
<reference evidence="1 2" key="1">
    <citation type="journal article" date="2017" name="Mol. Plant">
        <title>The Genome of Medicinal Plant Macleaya cordata Provides New Insights into Benzylisoquinoline Alkaloids Metabolism.</title>
        <authorList>
            <person name="Liu X."/>
            <person name="Liu Y."/>
            <person name="Huang P."/>
            <person name="Ma Y."/>
            <person name="Qing Z."/>
            <person name="Tang Q."/>
            <person name="Cao H."/>
            <person name="Cheng P."/>
            <person name="Zheng Y."/>
            <person name="Yuan Z."/>
            <person name="Zhou Y."/>
            <person name="Liu J."/>
            <person name="Tang Z."/>
            <person name="Zhuo Y."/>
            <person name="Zhang Y."/>
            <person name="Yu L."/>
            <person name="Huang J."/>
            <person name="Yang P."/>
            <person name="Peng Q."/>
            <person name="Zhang J."/>
            <person name="Jiang W."/>
            <person name="Zhang Z."/>
            <person name="Lin K."/>
            <person name="Ro D.K."/>
            <person name="Chen X."/>
            <person name="Xiong X."/>
            <person name="Shang Y."/>
            <person name="Huang S."/>
            <person name="Zeng J."/>
        </authorList>
    </citation>
    <scope>NUCLEOTIDE SEQUENCE [LARGE SCALE GENOMIC DNA]</scope>
    <source>
        <strain evidence="2">cv. BLH2017</strain>
        <tissue evidence="1">Root</tissue>
    </source>
</reference>
<dbReference type="AlphaFoldDB" id="A0A200QLQ3"/>
<protein>
    <recommendedName>
        <fullName evidence="3">GIY-YIG nuclease superfamily</fullName>
    </recommendedName>
</protein>
<dbReference type="Proteomes" id="UP000195402">
    <property type="component" value="Unassembled WGS sequence"/>
</dbReference>
<organism evidence="1 2">
    <name type="scientific">Macleaya cordata</name>
    <name type="common">Five-seeded plume-poppy</name>
    <name type="synonym">Bocconia cordata</name>
    <dbReference type="NCBI Taxonomy" id="56857"/>
    <lineage>
        <taxon>Eukaryota</taxon>
        <taxon>Viridiplantae</taxon>
        <taxon>Streptophyta</taxon>
        <taxon>Embryophyta</taxon>
        <taxon>Tracheophyta</taxon>
        <taxon>Spermatophyta</taxon>
        <taxon>Magnoliopsida</taxon>
        <taxon>Ranunculales</taxon>
        <taxon>Papaveraceae</taxon>
        <taxon>Papaveroideae</taxon>
        <taxon>Macleaya</taxon>
    </lineage>
</organism>
<name>A0A200QLQ3_MACCD</name>
<keyword evidence="2" id="KW-1185">Reference proteome</keyword>